<dbReference type="EMBL" id="ML975266">
    <property type="protein sequence ID" value="KAF1837074.1"/>
    <property type="molecule type" value="Genomic_DNA"/>
</dbReference>
<dbReference type="AlphaFoldDB" id="A0A6A5KRN0"/>
<gene>
    <name evidence="2" type="ORF">BDW02DRAFT_190103</name>
</gene>
<proteinExistence type="predicted"/>
<evidence type="ECO:0000256" key="1">
    <source>
        <dbReference type="SAM" id="Phobius"/>
    </source>
</evidence>
<feature type="transmembrane region" description="Helical" evidence="1">
    <location>
        <begin position="103"/>
        <end position="123"/>
    </location>
</feature>
<evidence type="ECO:0000313" key="3">
    <source>
        <dbReference type="Proteomes" id="UP000800040"/>
    </source>
</evidence>
<protein>
    <submittedName>
        <fullName evidence="2">Uncharacterized protein</fullName>
    </submittedName>
</protein>
<evidence type="ECO:0000313" key="2">
    <source>
        <dbReference type="EMBL" id="KAF1837074.1"/>
    </source>
</evidence>
<keyword evidence="1" id="KW-0472">Membrane</keyword>
<reference evidence="2" key="1">
    <citation type="submission" date="2020-01" db="EMBL/GenBank/DDBJ databases">
        <authorList>
            <consortium name="DOE Joint Genome Institute"/>
            <person name="Haridas S."/>
            <person name="Albert R."/>
            <person name="Binder M."/>
            <person name="Bloem J."/>
            <person name="Labutti K."/>
            <person name="Salamov A."/>
            <person name="Andreopoulos B."/>
            <person name="Baker S.E."/>
            <person name="Barry K."/>
            <person name="Bills G."/>
            <person name="Bluhm B.H."/>
            <person name="Cannon C."/>
            <person name="Castanera R."/>
            <person name="Culley D.E."/>
            <person name="Daum C."/>
            <person name="Ezra D."/>
            <person name="Gonzalez J.B."/>
            <person name="Henrissat B."/>
            <person name="Kuo A."/>
            <person name="Liang C."/>
            <person name="Lipzen A."/>
            <person name="Lutzoni F."/>
            <person name="Magnuson J."/>
            <person name="Mondo S."/>
            <person name="Nolan M."/>
            <person name="Ohm R."/>
            <person name="Pangilinan J."/>
            <person name="Park H.-J."/>
            <person name="Ramirez L."/>
            <person name="Alfaro M."/>
            <person name="Sun H."/>
            <person name="Tritt A."/>
            <person name="Yoshinaga Y."/>
            <person name="Zwiers L.-H."/>
            <person name="Turgeon B.G."/>
            <person name="Goodwin S.B."/>
            <person name="Spatafora J.W."/>
            <person name="Crous P.W."/>
            <person name="Grigoriev I.V."/>
        </authorList>
    </citation>
    <scope>NUCLEOTIDE SEQUENCE</scope>
    <source>
        <strain evidence="2">P77</strain>
    </source>
</reference>
<keyword evidence="3" id="KW-1185">Reference proteome</keyword>
<keyword evidence="1" id="KW-1133">Transmembrane helix</keyword>
<sequence>MPHHTTTDRIIYADFVSNSYAVCRRRSMRRRPNLLWLSQSVMVVRPETPTHCPALGRFGDPYIAVIDTGRKLCRQEAASRNHAVALWRKGQVGMPYLIARRSASLTTSIGILLILSLFCLWLSPFLLHRLPIRGEADRNLSHREGQPPMETSIFAPLTPVVCYC</sequence>
<name>A0A6A5KRN0_9PLEO</name>
<accession>A0A6A5KRN0</accession>
<organism evidence="2 3">
    <name type="scientific">Decorospora gaudefroyi</name>
    <dbReference type="NCBI Taxonomy" id="184978"/>
    <lineage>
        <taxon>Eukaryota</taxon>
        <taxon>Fungi</taxon>
        <taxon>Dikarya</taxon>
        <taxon>Ascomycota</taxon>
        <taxon>Pezizomycotina</taxon>
        <taxon>Dothideomycetes</taxon>
        <taxon>Pleosporomycetidae</taxon>
        <taxon>Pleosporales</taxon>
        <taxon>Pleosporineae</taxon>
        <taxon>Pleosporaceae</taxon>
        <taxon>Decorospora</taxon>
    </lineage>
</organism>
<dbReference type="Proteomes" id="UP000800040">
    <property type="component" value="Unassembled WGS sequence"/>
</dbReference>
<keyword evidence="1" id="KW-0812">Transmembrane</keyword>